<keyword evidence="5" id="KW-1185">Reference proteome</keyword>
<dbReference type="AlphaFoldDB" id="D0LWH2"/>
<proteinExistence type="predicted"/>
<dbReference type="InterPro" id="IPR020843">
    <property type="entry name" value="ER"/>
</dbReference>
<dbReference type="SUPFAM" id="SSF50129">
    <property type="entry name" value="GroES-like"/>
    <property type="match status" value="1"/>
</dbReference>
<reference evidence="4 5" key="1">
    <citation type="journal article" date="2010" name="Stand. Genomic Sci.">
        <title>Complete genome sequence of Haliangium ochraceum type strain (SMP-2).</title>
        <authorList>
            <consortium name="US DOE Joint Genome Institute (JGI-PGF)"/>
            <person name="Ivanova N."/>
            <person name="Daum C."/>
            <person name="Lang E."/>
            <person name="Abt B."/>
            <person name="Kopitz M."/>
            <person name="Saunders E."/>
            <person name="Lapidus A."/>
            <person name="Lucas S."/>
            <person name="Glavina Del Rio T."/>
            <person name="Nolan M."/>
            <person name="Tice H."/>
            <person name="Copeland A."/>
            <person name="Cheng J.F."/>
            <person name="Chen F."/>
            <person name="Bruce D."/>
            <person name="Goodwin L."/>
            <person name="Pitluck S."/>
            <person name="Mavromatis K."/>
            <person name="Pati A."/>
            <person name="Mikhailova N."/>
            <person name="Chen A."/>
            <person name="Palaniappan K."/>
            <person name="Land M."/>
            <person name="Hauser L."/>
            <person name="Chang Y.J."/>
            <person name="Jeffries C.D."/>
            <person name="Detter J.C."/>
            <person name="Brettin T."/>
            <person name="Rohde M."/>
            <person name="Goker M."/>
            <person name="Bristow J."/>
            <person name="Markowitz V."/>
            <person name="Eisen J.A."/>
            <person name="Hugenholtz P."/>
            <person name="Kyrpides N.C."/>
            <person name="Klenk H.P."/>
        </authorList>
    </citation>
    <scope>NUCLEOTIDE SEQUENCE [LARGE SCALE GENOMIC DNA]</scope>
    <source>
        <strain evidence="5">DSM 14365 / CIP 107738 / JCM 11303 / AJ 13395 / SMP-2</strain>
    </source>
</reference>
<dbReference type="SUPFAM" id="SSF51735">
    <property type="entry name" value="NAD(P)-binding Rossmann-fold domains"/>
    <property type="match status" value="1"/>
</dbReference>
<dbReference type="SMART" id="SM00829">
    <property type="entry name" value="PKS_ER"/>
    <property type="match status" value="1"/>
</dbReference>
<feature type="domain" description="Enoyl reductase (ER)" evidence="3">
    <location>
        <begin position="10"/>
        <end position="324"/>
    </location>
</feature>
<keyword evidence="2" id="KW-0560">Oxidoreductase</keyword>
<dbReference type="Proteomes" id="UP000001880">
    <property type="component" value="Chromosome"/>
</dbReference>
<dbReference type="RefSeq" id="WP_012830214.1">
    <property type="nucleotide sequence ID" value="NC_013440.1"/>
</dbReference>
<dbReference type="GO" id="GO:0070402">
    <property type="term" value="F:NADPH binding"/>
    <property type="evidence" value="ECO:0007669"/>
    <property type="project" value="TreeGrafter"/>
</dbReference>
<dbReference type="Pfam" id="PF00107">
    <property type="entry name" value="ADH_zinc_N"/>
    <property type="match status" value="1"/>
</dbReference>
<dbReference type="KEGG" id="hoh:Hoch_5134"/>
<keyword evidence="1" id="KW-0521">NADP</keyword>
<dbReference type="InterPro" id="IPR011032">
    <property type="entry name" value="GroES-like_sf"/>
</dbReference>
<evidence type="ECO:0000313" key="4">
    <source>
        <dbReference type="EMBL" id="ACY17622.1"/>
    </source>
</evidence>
<dbReference type="GO" id="GO:0016651">
    <property type="term" value="F:oxidoreductase activity, acting on NAD(P)H"/>
    <property type="evidence" value="ECO:0007669"/>
    <property type="project" value="TreeGrafter"/>
</dbReference>
<evidence type="ECO:0000256" key="1">
    <source>
        <dbReference type="ARBA" id="ARBA00022857"/>
    </source>
</evidence>
<dbReference type="HOGENOM" id="CLU_026673_3_4_7"/>
<name>D0LWH2_HALO1</name>
<organism evidence="4 5">
    <name type="scientific">Haliangium ochraceum (strain DSM 14365 / JCM 11303 / SMP-2)</name>
    <dbReference type="NCBI Taxonomy" id="502025"/>
    <lineage>
        <taxon>Bacteria</taxon>
        <taxon>Pseudomonadati</taxon>
        <taxon>Myxococcota</taxon>
        <taxon>Polyangia</taxon>
        <taxon>Haliangiales</taxon>
        <taxon>Kofleriaceae</taxon>
        <taxon>Haliangium</taxon>
    </lineage>
</organism>
<gene>
    <name evidence="4" type="ordered locus">Hoch_5134</name>
</gene>
<dbReference type="InterPro" id="IPR036291">
    <property type="entry name" value="NAD(P)-bd_dom_sf"/>
</dbReference>
<accession>D0LWH2</accession>
<evidence type="ECO:0000313" key="5">
    <source>
        <dbReference type="Proteomes" id="UP000001880"/>
    </source>
</evidence>
<dbReference type="eggNOG" id="COG0604">
    <property type="taxonomic scope" value="Bacteria"/>
</dbReference>
<dbReference type="Pfam" id="PF08240">
    <property type="entry name" value="ADH_N"/>
    <property type="match status" value="1"/>
</dbReference>
<protein>
    <submittedName>
        <fullName evidence="4">Alcohol dehydrogenase GroES domain protein</fullName>
    </submittedName>
</protein>
<evidence type="ECO:0000259" key="3">
    <source>
        <dbReference type="SMART" id="SM00829"/>
    </source>
</evidence>
<dbReference type="CDD" id="cd08243">
    <property type="entry name" value="quinone_oxidoreductase_like_1"/>
    <property type="match status" value="1"/>
</dbReference>
<dbReference type="STRING" id="502025.Hoch_5134"/>
<sequence length="344" mass="36427">MRAYVIEHPGGPEALQLRELPEPEPREGWVNIAVRAFGLNRSEWFTRTGHSPTVHFPRVLGIECVGEVVAAPGTDFEPGERVAAMMGGMGRRFDGSYAEHTAVPREHVFRIDSELPWAVLGALPEMLQTVHGSLFTGLELDREQGRRKTLLIRGGTSSIGLAALGIAKHAGHTVLATTRDPGKRALLGEREADAVIIDEGAIADQVRAQVSGGVDAVLELVGASTLRDSLAAVRRGGTVCMSGVLGGAWALDGFEPMMAIPNGVKLTAYSGSSADITDVQFGAYLRMVETGVLDLGLGPVLAFEDLQHGHRMMDENSANGKIVVVVDPADVPADSPADSADAVD</sequence>
<evidence type="ECO:0000256" key="2">
    <source>
        <dbReference type="ARBA" id="ARBA00023002"/>
    </source>
</evidence>
<dbReference type="InterPro" id="IPR013149">
    <property type="entry name" value="ADH-like_C"/>
</dbReference>
<dbReference type="PANTHER" id="PTHR48106">
    <property type="entry name" value="QUINONE OXIDOREDUCTASE PIG3-RELATED"/>
    <property type="match status" value="1"/>
</dbReference>
<dbReference type="InterPro" id="IPR013154">
    <property type="entry name" value="ADH-like_N"/>
</dbReference>
<dbReference type="Gene3D" id="3.90.180.10">
    <property type="entry name" value="Medium-chain alcohol dehydrogenases, catalytic domain"/>
    <property type="match status" value="1"/>
</dbReference>
<dbReference type="PANTHER" id="PTHR48106:SF18">
    <property type="entry name" value="QUINONE OXIDOREDUCTASE PIG3"/>
    <property type="match status" value="1"/>
</dbReference>
<dbReference type="OrthoDB" id="9808651at2"/>
<dbReference type="EMBL" id="CP001804">
    <property type="protein sequence ID" value="ACY17622.1"/>
    <property type="molecule type" value="Genomic_DNA"/>
</dbReference>
<dbReference type="Gene3D" id="3.40.50.720">
    <property type="entry name" value="NAD(P)-binding Rossmann-like Domain"/>
    <property type="match status" value="1"/>
</dbReference>